<evidence type="ECO:0000313" key="5">
    <source>
        <dbReference type="EMBL" id="NYD69826.1"/>
    </source>
</evidence>
<comment type="similarity">
    <text evidence="1">Belongs to the glycosyltransferase 2 family.</text>
</comment>
<dbReference type="FunFam" id="3.90.550.10:FF:000122">
    <property type="entry name" value="Dolichol-phosphate mannosyltransferase subunit 1"/>
    <property type="match status" value="1"/>
</dbReference>
<organism evidence="5 6">
    <name type="scientific">Herbiconiux flava</name>
    <dbReference type="NCBI Taxonomy" id="881268"/>
    <lineage>
        <taxon>Bacteria</taxon>
        <taxon>Bacillati</taxon>
        <taxon>Actinomycetota</taxon>
        <taxon>Actinomycetes</taxon>
        <taxon>Micrococcales</taxon>
        <taxon>Microbacteriaceae</taxon>
        <taxon>Herbiconiux</taxon>
    </lineage>
</organism>
<dbReference type="SUPFAM" id="SSF53448">
    <property type="entry name" value="Nucleotide-diphospho-sugar transferases"/>
    <property type="match status" value="1"/>
</dbReference>
<evidence type="ECO:0000256" key="2">
    <source>
        <dbReference type="ARBA" id="ARBA00022676"/>
    </source>
</evidence>
<evidence type="ECO:0000256" key="1">
    <source>
        <dbReference type="ARBA" id="ARBA00006739"/>
    </source>
</evidence>
<dbReference type="PANTHER" id="PTHR43398:SF1">
    <property type="entry name" value="DOLICHOL-PHOSPHATE MANNOSYLTRANSFERASE SUBUNIT 1"/>
    <property type="match status" value="1"/>
</dbReference>
<accession>A0A852SBP5</accession>
<dbReference type="Pfam" id="PF00535">
    <property type="entry name" value="Glycos_transf_2"/>
    <property type="match status" value="1"/>
</dbReference>
<dbReference type="GO" id="GO:0009247">
    <property type="term" value="P:glycolipid biosynthetic process"/>
    <property type="evidence" value="ECO:0007669"/>
    <property type="project" value="TreeGrafter"/>
</dbReference>
<keyword evidence="2 5" id="KW-0328">Glycosyltransferase</keyword>
<evidence type="ECO:0000259" key="4">
    <source>
        <dbReference type="Pfam" id="PF00535"/>
    </source>
</evidence>
<dbReference type="InterPro" id="IPR039528">
    <property type="entry name" value="DPM1-like"/>
</dbReference>
<dbReference type="GO" id="GO:0016020">
    <property type="term" value="C:membrane"/>
    <property type="evidence" value="ECO:0007669"/>
    <property type="project" value="GOC"/>
</dbReference>
<dbReference type="Gene3D" id="3.90.550.10">
    <property type="entry name" value="Spore Coat Polysaccharide Biosynthesis Protein SpsA, Chain A"/>
    <property type="match status" value="1"/>
</dbReference>
<dbReference type="RefSeq" id="WP_179547081.1">
    <property type="nucleotide sequence ID" value="NZ_BSEW01000001.1"/>
</dbReference>
<sequence length="270" mass="29139">MNRALVVMPTYNELENLEPIARRVLATGAADLLIVDDSSPDGTGELADRLAAAHPGADGSSAVHVLHRAGKEGLGVAYLAGFAWARERGYDAIIEMDADGSHQPEALPEMLALLEHSDLVLGSRWVPGGEVRNWPLSRKMLSRGGNLYARIALGIAVKDATGGFRAYRTTALDTIGLDDVASHGYCFQLDLVWRALQSGLRVTEFPILFVERTHGESKMSGSIVRESLVKVTQWGLDRRMRSAREVVLHGHRLPSVRAGSSVAGAGLARL</sequence>
<evidence type="ECO:0000256" key="3">
    <source>
        <dbReference type="ARBA" id="ARBA00022679"/>
    </source>
</evidence>
<dbReference type="EC" id="2.4.1.83" evidence="5"/>
<keyword evidence="3 5" id="KW-0808">Transferase</keyword>
<dbReference type="InterPro" id="IPR001173">
    <property type="entry name" value="Glyco_trans_2-like"/>
</dbReference>
<feature type="domain" description="Glycosyltransferase 2-like" evidence="4">
    <location>
        <begin position="6"/>
        <end position="175"/>
    </location>
</feature>
<protein>
    <submittedName>
        <fullName evidence="5">Dolichol-phosphate mannosyltransferase</fullName>
        <ecNumber evidence="5">2.4.1.83</ecNumber>
    </submittedName>
</protein>
<dbReference type="InterPro" id="IPR029044">
    <property type="entry name" value="Nucleotide-diphossugar_trans"/>
</dbReference>
<dbReference type="GO" id="GO:0004582">
    <property type="term" value="F:dolichyl-phosphate beta-D-mannosyltransferase activity"/>
    <property type="evidence" value="ECO:0007669"/>
    <property type="project" value="UniProtKB-EC"/>
</dbReference>
<dbReference type="AlphaFoldDB" id="A0A852SBP5"/>
<dbReference type="PANTHER" id="PTHR43398">
    <property type="entry name" value="DOLICHOL-PHOSPHATE MANNOSYLTRANSFERASE SUBUNIT 1"/>
    <property type="match status" value="1"/>
</dbReference>
<comment type="caution">
    <text evidence="5">The sequence shown here is derived from an EMBL/GenBank/DDBJ whole genome shotgun (WGS) entry which is preliminary data.</text>
</comment>
<gene>
    <name evidence="5" type="ORF">BJ984_000984</name>
</gene>
<reference evidence="5 6" key="1">
    <citation type="submission" date="2020-07" db="EMBL/GenBank/DDBJ databases">
        <title>Sequencing the genomes of 1000 actinobacteria strains.</title>
        <authorList>
            <person name="Klenk H.-P."/>
        </authorList>
    </citation>
    <scope>NUCLEOTIDE SEQUENCE [LARGE SCALE GENOMIC DNA]</scope>
    <source>
        <strain evidence="5 6">DSM 26474</strain>
    </source>
</reference>
<name>A0A852SBP5_9MICO</name>
<dbReference type="CDD" id="cd06442">
    <property type="entry name" value="DPM1_like"/>
    <property type="match status" value="1"/>
</dbReference>
<dbReference type="EMBL" id="JACCBM010000001">
    <property type="protein sequence ID" value="NYD69826.1"/>
    <property type="molecule type" value="Genomic_DNA"/>
</dbReference>
<evidence type="ECO:0000313" key="6">
    <source>
        <dbReference type="Proteomes" id="UP000549913"/>
    </source>
</evidence>
<proteinExistence type="inferred from homology"/>
<keyword evidence="6" id="KW-1185">Reference proteome</keyword>
<dbReference type="Proteomes" id="UP000549913">
    <property type="component" value="Unassembled WGS sequence"/>
</dbReference>